<feature type="region of interest" description="Disordered" evidence="1">
    <location>
        <begin position="141"/>
        <end position="433"/>
    </location>
</feature>
<feature type="region of interest" description="Disordered" evidence="1">
    <location>
        <begin position="947"/>
        <end position="984"/>
    </location>
</feature>
<feature type="compositionally biased region" description="Low complexity" evidence="1">
    <location>
        <begin position="398"/>
        <end position="425"/>
    </location>
</feature>
<dbReference type="InterPro" id="IPR029063">
    <property type="entry name" value="SAM-dependent_MTases_sf"/>
</dbReference>
<gene>
    <name evidence="2" type="ORF">Rt10032_c04g1753</name>
</gene>
<feature type="compositionally biased region" description="Low complexity" evidence="1">
    <location>
        <begin position="206"/>
        <end position="217"/>
    </location>
</feature>
<evidence type="ECO:0000313" key="2">
    <source>
        <dbReference type="EMBL" id="GEM07736.1"/>
    </source>
</evidence>
<feature type="compositionally biased region" description="Pro residues" evidence="1">
    <location>
        <begin position="381"/>
        <end position="397"/>
    </location>
</feature>
<feature type="region of interest" description="Disordered" evidence="1">
    <location>
        <begin position="1"/>
        <end position="30"/>
    </location>
</feature>
<feature type="compositionally biased region" description="Low complexity" evidence="1">
    <location>
        <begin position="371"/>
        <end position="380"/>
    </location>
</feature>
<organism evidence="2 3">
    <name type="scientific">Rhodotorula toruloides</name>
    <name type="common">Yeast</name>
    <name type="synonym">Rhodosporidium toruloides</name>
    <dbReference type="NCBI Taxonomy" id="5286"/>
    <lineage>
        <taxon>Eukaryota</taxon>
        <taxon>Fungi</taxon>
        <taxon>Dikarya</taxon>
        <taxon>Basidiomycota</taxon>
        <taxon>Pucciniomycotina</taxon>
        <taxon>Microbotryomycetes</taxon>
        <taxon>Sporidiobolales</taxon>
        <taxon>Sporidiobolaceae</taxon>
        <taxon>Rhodotorula</taxon>
    </lineage>
</organism>
<feature type="compositionally biased region" description="Polar residues" evidence="1">
    <location>
        <begin position="784"/>
        <end position="793"/>
    </location>
</feature>
<feature type="compositionally biased region" description="Low complexity" evidence="1">
    <location>
        <begin position="325"/>
        <end position="360"/>
    </location>
</feature>
<accession>A0A511KCQ5</accession>
<dbReference type="Proteomes" id="UP000321518">
    <property type="component" value="Unassembled WGS sequence"/>
</dbReference>
<dbReference type="AlphaFoldDB" id="A0A511KCQ5"/>
<reference evidence="2 3" key="1">
    <citation type="submission" date="2019-07" db="EMBL/GenBank/DDBJ databases">
        <title>Rhodotorula toruloides NBRC10032 genome sequencing.</title>
        <authorList>
            <person name="Shida Y."/>
            <person name="Takaku H."/>
            <person name="Ogasawara W."/>
            <person name="Mori K."/>
        </authorList>
    </citation>
    <scope>NUCLEOTIDE SEQUENCE [LARGE SCALE GENOMIC DNA]</scope>
    <source>
        <strain evidence="2 3">NBRC10032</strain>
    </source>
</reference>
<feature type="compositionally biased region" description="Gly residues" evidence="1">
    <location>
        <begin position="489"/>
        <end position="500"/>
    </location>
</feature>
<dbReference type="EMBL" id="BJWK01000004">
    <property type="protein sequence ID" value="GEM07736.1"/>
    <property type="molecule type" value="Genomic_DNA"/>
</dbReference>
<feature type="region of interest" description="Disordered" evidence="1">
    <location>
        <begin position="726"/>
        <end position="793"/>
    </location>
</feature>
<evidence type="ECO:0000313" key="3">
    <source>
        <dbReference type="Proteomes" id="UP000321518"/>
    </source>
</evidence>
<evidence type="ECO:0000256" key="1">
    <source>
        <dbReference type="SAM" id="MobiDB-lite"/>
    </source>
</evidence>
<sequence>MSSPPAPLTVSPTSSDSPSPHPAPPKLSPDTVASLQLDLSWLDLRTPPFLPSTSTSVPGSGRATPLATLAIRRITTQLQRPPLARRRSKSLDDVASHASSSGACTPEEWQRQAEVNGHGIEENGASDASGVQRLDMAALPRSKGGLDVPPSATPASSRTASVAPSVVTSTVTGLVADHVPQSTRRRRSKADDAAAEDRLADWVRRTSSSSASSAGSPAPVPTTPSTRLGTPGEVSLPPRQPYAPVLPSPLSTCSYTSEDEPREEDDGFPFPSTPHPSTSTPTTASTTQSESSSPAAAAKPPTSTPRKSPQLKRRPSKAARPSYHSYPSASTIASSTATAVSTPAGAPGRPSASAFASPSALNRVSACSRGSPLLAPSATDPLPPPSATSAPSPPVSAPPVHAIAALPSSTRSRSHTRGTSVSSSSQCPPLTPPESLSISPHLYGASAAELAWHDVLNARFGALAVSDLRSPTGGMSYTGGSGSTRDSRGGGAGRAEGANGGNATTPEKDSGRRGGWCGNELMGSAAAGGFVTSTKEHLGGMLEEFVAQVPLDEGEETLHIVEYGALNSRSAGLVPPVIAHFANRELHSCSSVVSSGDPDELLNFQVTHVDKPSADFRCLTEALDTRPDSYLRKQPDFPDLDLDGRVFSTFAARPSGVKVLPKKSVSVGFSAMSLHWPATDRKFRVAPATLAHGELMAFLSARASEFKPGGLLTLAYIARSEEAAIASSSPQTSSPGDGASNSVPESPVGSPPAQRPLLEQRRSSEPHIFASLDQHKPPSPAVQPRSSGPVQTATKRKDIWAHLTGVLSKAIQRLVSTNLLKPQIARQLLALPLHPRTPRQTNACLRASAHSWDTLKTEIVTISHPAWKGVEHGTVSIESWADYTIQLLKIFWEDEMRCILREVLGSRSACEWTLESLWTFAKEKVEEQPPHPLELEVQLIALQRRNRPPSVPTSPVGGQAPVLPGRLSSEQEAPRPAARVDVLA</sequence>
<feature type="compositionally biased region" description="Polar residues" evidence="1">
    <location>
        <begin position="730"/>
        <end position="744"/>
    </location>
</feature>
<feature type="compositionally biased region" description="Low complexity" evidence="1">
    <location>
        <begin position="148"/>
        <end position="172"/>
    </location>
</feature>
<protein>
    <submittedName>
        <fullName evidence="2">GPCR, family 3, metabotropic glutamate receptor 5</fullName>
    </submittedName>
</protein>
<feature type="compositionally biased region" description="Acidic residues" evidence="1">
    <location>
        <begin position="257"/>
        <end position="267"/>
    </location>
</feature>
<feature type="compositionally biased region" description="Basic and acidic residues" evidence="1">
    <location>
        <begin position="189"/>
        <end position="204"/>
    </location>
</feature>
<keyword evidence="2" id="KW-0675">Receptor</keyword>
<feature type="compositionally biased region" description="Pro residues" evidence="1">
    <location>
        <begin position="238"/>
        <end position="247"/>
    </location>
</feature>
<dbReference type="OrthoDB" id="2561385at2759"/>
<feature type="region of interest" description="Disordered" evidence="1">
    <location>
        <begin position="77"/>
        <end position="110"/>
    </location>
</feature>
<comment type="caution">
    <text evidence="2">The sequence shown here is derived from an EMBL/GenBank/DDBJ whole genome shotgun (WGS) entry which is preliminary data.</text>
</comment>
<feature type="region of interest" description="Disordered" evidence="1">
    <location>
        <begin position="469"/>
        <end position="516"/>
    </location>
</feature>
<proteinExistence type="predicted"/>
<feature type="compositionally biased region" description="Low complexity" evidence="1">
    <location>
        <begin position="275"/>
        <end position="305"/>
    </location>
</feature>
<name>A0A511KCQ5_RHOTO</name>
<dbReference type="SUPFAM" id="SSF53335">
    <property type="entry name" value="S-adenosyl-L-methionine-dependent methyltransferases"/>
    <property type="match status" value="1"/>
</dbReference>
<dbReference type="Gene3D" id="3.40.50.150">
    <property type="entry name" value="Vaccinia Virus protein VP39"/>
    <property type="match status" value="1"/>
</dbReference>